<evidence type="ECO:0000313" key="1">
    <source>
        <dbReference type="EMBL" id="PKQ76332.1"/>
    </source>
</evidence>
<reference evidence="1 2" key="1">
    <citation type="journal article" date="2017" name="Front. Microbiol.">
        <title>Strong Genomic and Phenotypic Heterogeneity in the Aeromonas sobria Species Complex.</title>
        <authorList>
            <person name="Gauthier J."/>
            <person name="Vincent A.T."/>
            <person name="Charette S.J."/>
            <person name="Derome N."/>
        </authorList>
    </citation>
    <scope>NUCLEOTIDE SEQUENCE [LARGE SCALE GENOMIC DNA]</scope>
    <source>
        <strain evidence="1 2">TM18</strain>
    </source>
</reference>
<organism evidence="1 2">
    <name type="scientific">Aeromonas sobria</name>
    <dbReference type="NCBI Taxonomy" id="646"/>
    <lineage>
        <taxon>Bacteria</taxon>
        <taxon>Pseudomonadati</taxon>
        <taxon>Pseudomonadota</taxon>
        <taxon>Gammaproteobacteria</taxon>
        <taxon>Aeromonadales</taxon>
        <taxon>Aeromonadaceae</taxon>
        <taxon>Aeromonas</taxon>
    </lineage>
</organism>
<name>A0A2N3IVN1_AERSO</name>
<protein>
    <submittedName>
        <fullName evidence="1">Uncharacterized protein</fullName>
    </submittedName>
</protein>
<accession>A0A2N3IVN1</accession>
<sequence>MVTVDDYASLIDPTCILTLPLSRKGRGMVTADDYAALIDPTFILHPTALPQGEGGWLPRTITLR</sequence>
<proteinExistence type="predicted"/>
<keyword evidence="2" id="KW-1185">Reference proteome</keyword>
<gene>
    <name evidence="1" type="ORF">CJP16_13665</name>
</gene>
<dbReference type="EMBL" id="NQMM01000037">
    <property type="protein sequence ID" value="PKQ76332.1"/>
    <property type="molecule type" value="Genomic_DNA"/>
</dbReference>
<dbReference type="AlphaFoldDB" id="A0A2N3IVN1"/>
<comment type="caution">
    <text evidence="1">The sequence shown here is derived from an EMBL/GenBank/DDBJ whole genome shotgun (WGS) entry which is preliminary data.</text>
</comment>
<evidence type="ECO:0000313" key="2">
    <source>
        <dbReference type="Proteomes" id="UP000233467"/>
    </source>
</evidence>
<dbReference type="Proteomes" id="UP000233467">
    <property type="component" value="Unassembled WGS sequence"/>
</dbReference>